<dbReference type="AlphaFoldDB" id="A0A3Q1F0Y2"/>
<evidence type="ECO:0000256" key="1">
    <source>
        <dbReference type="SAM" id="MobiDB-lite"/>
    </source>
</evidence>
<sequence length="92" mass="10025">IRGLLRSIYSTQIDIFLSVGAPSTAVYKFVKCNPEGGEANCVIQQTPKMAWSPDLPAKLPASAAQKLFPSRSLADEAKPAEKDLKEDHLLQL</sequence>
<feature type="region of interest" description="Disordered" evidence="1">
    <location>
        <begin position="72"/>
        <end position="92"/>
    </location>
</feature>
<keyword evidence="3" id="KW-1185">Reference proteome</keyword>
<reference evidence="2" key="1">
    <citation type="submission" date="2025-08" db="UniProtKB">
        <authorList>
            <consortium name="Ensembl"/>
        </authorList>
    </citation>
    <scope>IDENTIFICATION</scope>
</reference>
<dbReference type="STRING" id="80966.ENSAPOP00000009732"/>
<proteinExistence type="predicted"/>
<accession>A0A3Q1F0Y2</accession>
<organism evidence="2 3">
    <name type="scientific">Acanthochromis polyacanthus</name>
    <name type="common">spiny chromis</name>
    <dbReference type="NCBI Taxonomy" id="80966"/>
    <lineage>
        <taxon>Eukaryota</taxon>
        <taxon>Metazoa</taxon>
        <taxon>Chordata</taxon>
        <taxon>Craniata</taxon>
        <taxon>Vertebrata</taxon>
        <taxon>Euteleostomi</taxon>
        <taxon>Actinopterygii</taxon>
        <taxon>Neopterygii</taxon>
        <taxon>Teleostei</taxon>
        <taxon>Neoteleostei</taxon>
        <taxon>Acanthomorphata</taxon>
        <taxon>Ovalentaria</taxon>
        <taxon>Pomacentridae</taxon>
        <taxon>Acanthochromis</taxon>
    </lineage>
</organism>
<dbReference type="GeneTree" id="ENSGT00940000176953"/>
<feature type="compositionally biased region" description="Basic and acidic residues" evidence="1">
    <location>
        <begin position="73"/>
        <end position="92"/>
    </location>
</feature>
<reference evidence="2" key="2">
    <citation type="submission" date="2025-09" db="UniProtKB">
        <authorList>
            <consortium name="Ensembl"/>
        </authorList>
    </citation>
    <scope>IDENTIFICATION</scope>
</reference>
<dbReference type="InParanoid" id="A0A3Q1F0Y2"/>
<evidence type="ECO:0000313" key="3">
    <source>
        <dbReference type="Proteomes" id="UP000257200"/>
    </source>
</evidence>
<protein>
    <submittedName>
        <fullName evidence="2">Uncharacterized protein</fullName>
    </submittedName>
</protein>
<dbReference type="Proteomes" id="UP000257200">
    <property type="component" value="Unplaced"/>
</dbReference>
<name>A0A3Q1F0Y2_9TELE</name>
<evidence type="ECO:0000313" key="2">
    <source>
        <dbReference type="Ensembl" id="ENSAPOP00000009732.1"/>
    </source>
</evidence>
<dbReference type="Ensembl" id="ENSAPOT00000001031.1">
    <property type="protein sequence ID" value="ENSAPOP00000009732.1"/>
    <property type="gene ID" value="ENSAPOG00000012118.1"/>
</dbReference>